<evidence type="ECO:0008006" key="3">
    <source>
        <dbReference type="Google" id="ProtNLM"/>
    </source>
</evidence>
<dbReference type="Proteomes" id="UP001239782">
    <property type="component" value="Chromosome"/>
</dbReference>
<gene>
    <name evidence="1" type="ORF">Q9312_10885</name>
</gene>
<sequence length="193" mass="20952">MNTATKLDINPYTLVVREHVEQPNSAIQSDSQAVVAAHGLSLPAPLSLKDNTTLAQAELIFKQTQSNTAFVVNNASNVVGLITKATISGRDAMSIASQRGISRAELTVDLLMIPVAKLYVVDREVLTTLTIQQLVSAMSLQSLDYLLVSEEGRLVGCIDFREVSRLTGQKVTPTHRPDSLLGIVENLMHQRSS</sequence>
<dbReference type="KEGG" id="plei:Q9312_10885"/>
<organism evidence="1 2">
    <name type="scientific">Pleionea litopenaei</name>
    <dbReference type="NCBI Taxonomy" id="3070815"/>
    <lineage>
        <taxon>Bacteria</taxon>
        <taxon>Pseudomonadati</taxon>
        <taxon>Pseudomonadota</taxon>
        <taxon>Gammaproteobacteria</taxon>
        <taxon>Oceanospirillales</taxon>
        <taxon>Pleioneaceae</taxon>
        <taxon>Pleionea</taxon>
    </lineage>
</organism>
<dbReference type="SUPFAM" id="SSF54631">
    <property type="entry name" value="CBS-domain pair"/>
    <property type="match status" value="1"/>
</dbReference>
<dbReference type="AlphaFoldDB" id="A0AA51X5F5"/>
<proteinExistence type="predicted"/>
<accession>A0AA51X5F5</accession>
<evidence type="ECO:0000313" key="1">
    <source>
        <dbReference type="EMBL" id="WMS85719.1"/>
    </source>
</evidence>
<name>A0AA51X5F5_9GAMM</name>
<dbReference type="EMBL" id="CP133548">
    <property type="protein sequence ID" value="WMS85719.1"/>
    <property type="molecule type" value="Genomic_DNA"/>
</dbReference>
<dbReference type="RefSeq" id="WP_309200872.1">
    <property type="nucleotide sequence ID" value="NZ_CP133548.1"/>
</dbReference>
<evidence type="ECO:0000313" key="2">
    <source>
        <dbReference type="Proteomes" id="UP001239782"/>
    </source>
</evidence>
<dbReference type="Gene3D" id="3.10.580.10">
    <property type="entry name" value="CBS-domain"/>
    <property type="match status" value="1"/>
</dbReference>
<dbReference type="InterPro" id="IPR046342">
    <property type="entry name" value="CBS_dom_sf"/>
</dbReference>
<reference evidence="1 2" key="1">
    <citation type="submission" date="2023-08" db="EMBL/GenBank/DDBJ databases">
        <title>Pleionea litopenaei sp. nov., isolated from stomach of juvenile Litopenaeus vannamei.</title>
        <authorList>
            <person name="Rho A.M."/>
            <person name="Hwang C.Y."/>
        </authorList>
    </citation>
    <scope>NUCLEOTIDE SEQUENCE [LARGE SCALE GENOMIC DNA]</scope>
    <source>
        <strain evidence="1 2">HL-JVS1</strain>
    </source>
</reference>
<protein>
    <recommendedName>
        <fullName evidence="3">CBS domain protein</fullName>
    </recommendedName>
</protein>
<keyword evidence="2" id="KW-1185">Reference proteome</keyword>